<evidence type="ECO:0000313" key="3">
    <source>
        <dbReference type="Proteomes" id="UP000244920"/>
    </source>
</evidence>
<dbReference type="RefSeq" id="WP_005821444.1">
    <property type="nucleotide sequence ID" value="NZ_CP029206.1"/>
</dbReference>
<evidence type="ECO:0000256" key="1">
    <source>
        <dbReference type="SAM" id="Phobius"/>
    </source>
</evidence>
<dbReference type="Proteomes" id="UP000244920">
    <property type="component" value="Chromosome"/>
</dbReference>
<name>A0A2U8FLP1_9PAST</name>
<keyword evidence="1" id="KW-0812">Transmembrane</keyword>
<feature type="transmembrane region" description="Helical" evidence="1">
    <location>
        <begin position="21"/>
        <end position="42"/>
    </location>
</feature>
<evidence type="ECO:0008006" key="4">
    <source>
        <dbReference type="Google" id="ProtNLM"/>
    </source>
</evidence>
<feature type="transmembrane region" description="Helical" evidence="1">
    <location>
        <begin position="132"/>
        <end position="155"/>
    </location>
</feature>
<feature type="transmembrane region" description="Helical" evidence="1">
    <location>
        <begin position="54"/>
        <end position="77"/>
    </location>
</feature>
<gene>
    <name evidence="2" type="ORF">DDU33_10320</name>
</gene>
<keyword evidence="1" id="KW-0472">Membrane</keyword>
<feature type="transmembrane region" description="Helical" evidence="1">
    <location>
        <begin position="98"/>
        <end position="120"/>
    </location>
</feature>
<feature type="transmembrane region" description="Helical" evidence="1">
    <location>
        <begin position="204"/>
        <end position="229"/>
    </location>
</feature>
<keyword evidence="3" id="KW-1185">Reference proteome</keyword>
<reference evidence="3" key="1">
    <citation type="submission" date="2018-05" db="EMBL/GenBank/DDBJ databases">
        <title>Complete genome sequence of Actinobacillus porcitonsillarum reference strain 9953L55 (CCUG 46996).</title>
        <authorList>
            <person name="Dona V."/>
            <person name="Perreten V."/>
        </authorList>
    </citation>
    <scope>NUCLEOTIDE SEQUENCE [LARGE SCALE GENOMIC DNA]</scope>
    <source>
        <strain evidence="3">9953L55</strain>
    </source>
</reference>
<evidence type="ECO:0000313" key="2">
    <source>
        <dbReference type="EMBL" id="AWI51853.1"/>
    </source>
</evidence>
<dbReference type="KEGG" id="apor:DDU33_10320"/>
<dbReference type="AlphaFoldDB" id="A0A2U8FLP1"/>
<protein>
    <recommendedName>
        <fullName evidence="4">Beta-methylgalactoside transporter</fullName>
    </recommendedName>
</protein>
<feature type="transmembrane region" description="Helical" evidence="1">
    <location>
        <begin position="176"/>
        <end position="198"/>
    </location>
</feature>
<dbReference type="EMBL" id="CP029206">
    <property type="protein sequence ID" value="AWI51853.1"/>
    <property type="molecule type" value="Genomic_DNA"/>
</dbReference>
<sequence length="234" mass="25956">MLMNFPQLIQDSWNFIRNRSQFSLFAIILLVAIQATVLLVMPNAPVSAEASISMLLPTIIIGIANVYVSLLLILNIKSINAGQYHSFLQNALTAFNKLLPAIGLYILMVLPLSFGLSSVLLSVMSGSGVNIISLPLLVMGIFIFMKLCLSIYIYLIEDYSFGQAVRFTWNFTKGKMNLMLGYCLIANVLPQLLAGLVSKLGDNIAVMIISFFISAFLSLFTTIFGFRFYQAIRQ</sequence>
<keyword evidence="1" id="KW-1133">Transmembrane helix</keyword>
<accession>A0A2U8FLP1</accession>
<proteinExistence type="predicted"/>
<organism evidence="2 3">
    <name type="scientific">Actinobacillus porcitonsillarum</name>
    <dbReference type="NCBI Taxonomy" id="189834"/>
    <lineage>
        <taxon>Bacteria</taxon>
        <taxon>Pseudomonadati</taxon>
        <taxon>Pseudomonadota</taxon>
        <taxon>Gammaproteobacteria</taxon>
        <taxon>Pasteurellales</taxon>
        <taxon>Pasteurellaceae</taxon>
        <taxon>Actinobacillus</taxon>
    </lineage>
</organism>